<sequence length="156" mass="16541">MIRRAGVGDFDRLREIEVAAGAAFRDVGMPHIADDAPPSDADLLAFVDAGAAWVSEVDGVVAAYLVAERVDGRVHVAQVSVDPAFRGLGLGAALIDHVDDGGGVTLTTFADVPWNAPYYRRIGFRVVEPTGGLREVVRREAEAGLDPATRVCMVRG</sequence>
<evidence type="ECO:0000259" key="1">
    <source>
        <dbReference type="PROSITE" id="PS51186"/>
    </source>
</evidence>
<protein>
    <submittedName>
        <fullName evidence="2">Histone acetyltransferase HPA2 and related acetyltransferase</fullName>
    </submittedName>
</protein>
<gene>
    <name evidence="2" type="ORF">UO65_1514</name>
</gene>
<dbReference type="SUPFAM" id="SSF55729">
    <property type="entry name" value="Acyl-CoA N-acyltransferases (Nat)"/>
    <property type="match status" value="1"/>
</dbReference>
<dbReference type="Pfam" id="PF13508">
    <property type="entry name" value="Acetyltransf_7"/>
    <property type="match status" value="1"/>
</dbReference>
<dbReference type="AlphaFoldDB" id="W7IS30"/>
<keyword evidence="2" id="KW-0808">Transferase</keyword>
<evidence type="ECO:0000313" key="2">
    <source>
        <dbReference type="EMBL" id="EWC63148.1"/>
    </source>
</evidence>
<evidence type="ECO:0000313" key="3">
    <source>
        <dbReference type="Proteomes" id="UP000019277"/>
    </source>
</evidence>
<comment type="caution">
    <text evidence="2">The sequence shown here is derived from an EMBL/GenBank/DDBJ whole genome shotgun (WGS) entry which is preliminary data.</text>
</comment>
<proteinExistence type="predicted"/>
<dbReference type="GO" id="GO:0016747">
    <property type="term" value="F:acyltransferase activity, transferring groups other than amino-acyl groups"/>
    <property type="evidence" value="ECO:0007669"/>
    <property type="project" value="InterPro"/>
</dbReference>
<dbReference type="PROSITE" id="PS51186">
    <property type="entry name" value="GNAT"/>
    <property type="match status" value="1"/>
</dbReference>
<dbReference type="InterPro" id="IPR000182">
    <property type="entry name" value="GNAT_dom"/>
</dbReference>
<keyword evidence="3" id="KW-1185">Reference proteome</keyword>
<dbReference type="Proteomes" id="UP000019277">
    <property type="component" value="Unassembled WGS sequence"/>
</dbReference>
<dbReference type="CDD" id="cd04301">
    <property type="entry name" value="NAT_SF"/>
    <property type="match status" value="1"/>
</dbReference>
<reference evidence="2 3" key="1">
    <citation type="journal article" date="2014" name="Genome Announc.">
        <title>Draft Genome Sequence of the Antitrypanosomally Active Sponge-Associated Bacterium Actinokineospora sp. Strain EG49.</title>
        <authorList>
            <person name="Harjes J."/>
            <person name="Ryu T."/>
            <person name="Abdelmohsen U.R."/>
            <person name="Moitinho-Silva L."/>
            <person name="Horn H."/>
            <person name="Ravasi T."/>
            <person name="Hentschel U."/>
        </authorList>
    </citation>
    <scope>NUCLEOTIDE SEQUENCE [LARGE SCALE GENOMIC DNA]</scope>
    <source>
        <strain evidence="2 3">EG49</strain>
    </source>
</reference>
<dbReference type="InterPro" id="IPR016181">
    <property type="entry name" value="Acyl_CoA_acyltransferase"/>
</dbReference>
<dbReference type="STRING" id="909613.UO65_1514"/>
<organism evidence="2 3">
    <name type="scientific">Actinokineospora spheciospongiae</name>
    <dbReference type="NCBI Taxonomy" id="909613"/>
    <lineage>
        <taxon>Bacteria</taxon>
        <taxon>Bacillati</taxon>
        <taxon>Actinomycetota</taxon>
        <taxon>Actinomycetes</taxon>
        <taxon>Pseudonocardiales</taxon>
        <taxon>Pseudonocardiaceae</taxon>
        <taxon>Actinokineospora</taxon>
    </lineage>
</organism>
<name>W7IS30_9PSEU</name>
<accession>W7IS30</accession>
<dbReference type="Gene3D" id="3.40.630.30">
    <property type="match status" value="1"/>
</dbReference>
<dbReference type="EMBL" id="AYXG01000053">
    <property type="protein sequence ID" value="EWC63148.1"/>
    <property type="molecule type" value="Genomic_DNA"/>
</dbReference>
<dbReference type="eggNOG" id="COG0456">
    <property type="taxonomic scope" value="Bacteria"/>
</dbReference>
<feature type="domain" description="N-acetyltransferase" evidence="1">
    <location>
        <begin position="1"/>
        <end position="142"/>
    </location>
</feature>